<keyword evidence="8" id="KW-0479">Metal-binding</keyword>
<sequence length="522" mass="59740">MKLLLTLSAVLLASLLQAQVPDVQHYDFQLQLSDQHDSIRGVATIRFQYTDTFSSVRFNLAGLQRGKGMRVNEVRAKDKRIAFSHQQNDLFIDMRGLDRQQPEQEVVIQYAGIPADGLIISRNKYGSRTFFADNWPNRAHHWLPCNDRPDDKASVRFSVTAPAHYQVIANGLQVEETNAGKGLKQTVWQEPTPIPTKVMVIGVAEMAVGLLDSAAGVPVSAWVYPQDREKGFKDFALTKGMLDYFHQYIGPYPFKKLANVQSRTRFGGMENASAIFYEENTPTGKGTHEDRMAHEVAHQWFGDMVSEKSFAHLWISEGFATYCTNLYWEYKYGKAAFEDRLRAERQQVVDFVAHNKTSVVNTTSDLQSLLNANSYEKGGWFLHMLRRKLGDAVFRQVLQAFYKNYAGANADTRDFQKLAEEISRQNLQPFFDQWLYHPGVPRLNITWAHSRGKVQLQLQQTGETIYHFPLELAFVDAKGKQTLHRIQVNKVKERYELPSREKPTVILLDPNVNLLFEGTIRE</sequence>
<feature type="signal peptide" evidence="12">
    <location>
        <begin position="1"/>
        <end position="18"/>
    </location>
</feature>
<dbReference type="GO" id="GO:0006508">
    <property type="term" value="P:proteolysis"/>
    <property type="evidence" value="ECO:0007669"/>
    <property type="project" value="UniProtKB-KW"/>
</dbReference>
<evidence type="ECO:0000256" key="12">
    <source>
        <dbReference type="SAM" id="SignalP"/>
    </source>
</evidence>
<name>A0A1M4WKW6_9BACT</name>
<protein>
    <recommendedName>
        <fullName evidence="5">Aminopeptidase N</fullName>
        <ecNumber evidence="4">3.4.11.2</ecNumber>
    </recommendedName>
</protein>
<dbReference type="GO" id="GO:0042277">
    <property type="term" value="F:peptide binding"/>
    <property type="evidence" value="ECO:0007669"/>
    <property type="project" value="TreeGrafter"/>
</dbReference>
<evidence type="ECO:0000313" key="15">
    <source>
        <dbReference type="EMBL" id="SHE81602.1"/>
    </source>
</evidence>
<dbReference type="STRING" id="1302690.BUE76_07130"/>
<dbReference type="CDD" id="cd09603">
    <property type="entry name" value="M1_APN_like"/>
    <property type="match status" value="1"/>
</dbReference>
<dbReference type="PANTHER" id="PTHR11533">
    <property type="entry name" value="PROTEASE M1 ZINC METALLOPROTEASE"/>
    <property type="match status" value="1"/>
</dbReference>
<gene>
    <name evidence="15" type="ORF">SAMN05444008_10352</name>
</gene>
<dbReference type="GO" id="GO:0070006">
    <property type="term" value="F:metalloaminopeptidase activity"/>
    <property type="evidence" value="ECO:0007669"/>
    <property type="project" value="TreeGrafter"/>
</dbReference>
<keyword evidence="7" id="KW-0645">Protease</keyword>
<evidence type="ECO:0000256" key="3">
    <source>
        <dbReference type="ARBA" id="ARBA00010136"/>
    </source>
</evidence>
<keyword evidence="10" id="KW-0862">Zinc</keyword>
<keyword evidence="16" id="KW-1185">Reference proteome</keyword>
<dbReference type="InterPro" id="IPR001930">
    <property type="entry name" value="Peptidase_M1"/>
</dbReference>
<dbReference type="RefSeq" id="WP_073040465.1">
    <property type="nucleotide sequence ID" value="NZ_FQUO01000003.1"/>
</dbReference>
<feature type="domain" description="Peptidase M1 membrane alanine aminopeptidase" evidence="13">
    <location>
        <begin position="238"/>
        <end position="434"/>
    </location>
</feature>
<evidence type="ECO:0000256" key="11">
    <source>
        <dbReference type="ARBA" id="ARBA00023049"/>
    </source>
</evidence>
<dbReference type="InterPro" id="IPR027268">
    <property type="entry name" value="Peptidase_M4/M1_CTD_sf"/>
</dbReference>
<dbReference type="SUPFAM" id="SSF63737">
    <property type="entry name" value="Leukotriene A4 hydrolase N-terminal domain"/>
    <property type="match status" value="1"/>
</dbReference>
<dbReference type="InterPro" id="IPR050344">
    <property type="entry name" value="Peptidase_M1_aminopeptidases"/>
</dbReference>
<accession>A0A1M4WKW6</accession>
<dbReference type="GO" id="GO:0005615">
    <property type="term" value="C:extracellular space"/>
    <property type="evidence" value="ECO:0007669"/>
    <property type="project" value="TreeGrafter"/>
</dbReference>
<dbReference type="OrthoDB" id="100605at2"/>
<dbReference type="GO" id="GO:0016285">
    <property type="term" value="F:alanyl aminopeptidase activity"/>
    <property type="evidence" value="ECO:0007669"/>
    <property type="project" value="UniProtKB-EC"/>
</dbReference>
<evidence type="ECO:0000256" key="6">
    <source>
        <dbReference type="ARBA" id="ARBA00022438"/>
    </source>
</evidence>
<evidence type="ECO:0000313" key="16">
    <source>
        <dbReference type="Proteomes" id="UP000184368"/>
    </source>
</evidence>
<comment type="similarity">
    <text evidence="3">Belongs to the peptidase M1 family.</text>
</comment>
<keyword evidence="6" id="KW-0031">Aminopeptidase</keyword>
<dbReference type="SUPFAM" id="SSF55486">
    <property type="entry name" value="Metalloproteases ('zincins'), catalytic domain"/>
    <property type="match status" value="1"/>
</dbReference>
<dbReference type="Proteomes" id="UP000184368">
    <property type="component" value="Unassembled WGS sequence"/>
</dbReference>
<keyword evidence="9" id="KW-0378">Hydrolase</keyword>
<keyword evidence="12" id="KW-0732">Signal</keyword>
<dbReference type="GO" id="GO:0005737">
    <property type="term" value="C:cytoplasm"/>
    <property type="evidence" value="ECO:0007669"/>
    <property type="project" value="TreeGrafter"/>
</dbReference>
<dbReference type="AlphaFoldDB" id="A0A1M4WKW6"/>
<dbReference type="PRINTS" id="PR00756">
    <property type="entry name" value="ALADIPTASE"/>
</dbReference>
<evidence type="ECO:0000256" key="4">
    <source>
        <dbReference type="ARBA" id="ARBA00012564"/>
    </source>
</evidence>
<dbReference type="InterPro" id="IPR045357">
    <property type="entry name" value="Aminopeptidase_N-like_N"/>
</dbReference>
<dbReference type="InterPro" id="IPR014782">
    <property type="entry name" value="Peptidase_M1_dom"/>
</dbReference>
<dbReference type="Gene3D" id="2.60.40.1730">
    <property type="entry name" value="tricorn interacting facor f3 domain"/>
    <property type="match status" value="1"/>
</dbReference>
<dbReference type="PANTHER" id="PTHR11533:SF174">
    <property type="entry name" value="PUROMYCIN-SENSITIVE AMINOPEPTIDASE-RELATED"/>
    <property type="match status" value="1"/>
</dbReference>
<dbReference type="Gene3D" id="1.10.390.10">
    <property type="entry name" value="Neutral Protease Domain 2"/>
    <property type="match status" value="1"/>
</dbReference>
<evidence type="ECO:0000256" key="2">
    <source>
        <dbReference type="ARBA" id="ARBA00001947"/>
    </source>
</evidence>
<evidence type="ECO:0000256" key="10">
    <source>
        <dbReference type="ARBA" id="ARBA00022833"/>
    </source>
</evidence>
<dbReference type="GO" id="GO:0016020">
    <property type="term" value="C:membrane"/>
    <property type="evidence" value="ECO:0007669"/>
    <property type="project" value="TreeGrafter"/>
</dbReference>
<dbReference type="Pfam" id="PF01433">
    <property type="entry name" value="Peptidase_M1"/>
    <property type="match status" value="1"/>
</dbReference>
<comment type="catalytic activity">
    <reaction evidence="1">
        <text>Release of an N-terminal amino acid, Xaa-|-Yaa- from a peptide, amide or arylamide. Xaa is preferably Ala, but may be most amino acids including Pro (slow action). When a terminal hydrophobic residue is followed by a prolyl residue, the two may be released as an intact Xaa-Pro dipeptide.</text>
        <dbReference type="EC" id="3.4.11.2"/>
    </reaction>
</comment>
<proteinExistence type="inferred from homology"/>
<dbReference type="Pfam" id="PF17900">
    <property type="entry name" value="Peptidase_M1_N"/>
    <property type="match status" value="1"/>
</dbReference>
<keyword evidence="11" id="KW-0482">Metalloprotease</keyword>
<dbReference type="InterPro" id="IPR042097">
    <property type="entry name" value="Aminopeptidase_N-like_N_sf"/>
</dbReference>
<feature type="chain" id="PRO_5013110033" description="Aminopeptidase N" evidence="12">
    <location>
        <begin position="19"/>
        <end position="522"/>
    </location>
</feature>
<reference evidence="15 16" key="1">
    <citation type="submission" date="2016-11" db="EMBL/GenBank/DDBJ databases">
        <authorList>
            <person name="Jaros S."/>
            <person name="Januszkiewicz K."/>
            <person name="Wedrychowicz H."/>
        </authorList>
    </citation>
    <scope>NUCLEOTIDE SEQUENCE [LARGE SCALE GENOMIC DNA]</scope>
    <source>
        <strain evidence="15 16">DSM 26897</strain>
    </source>
</reference>
<evidence type="ECO:0000256" key="5">
    <source>
        <dbReference type="ARBA" id="ARBA00015611"/>
    </source>
</evidence>
<evidence type="ECO:0000256" key="7">
    <source>
        <dbReference type="ARBA" id="ARBA00022670"/>
    </source>
</evidence>
<dbReference type="EC" id="3.4.11.2" evidence="4"/>
<evidence type="ECO:0000256" key="9">
    <source>
        <dbReference type="ARBA" id="ARBA00022801"/>
    </source>
</evidence>
<organism evidence="15 16">
    <name type="scientific">Cnuella takakiae</name>
    <dbReference type="NCBI Taxonomy" id="1302690"/>
    <lineage>
        <taxon>Bacteria</taxon>
        <taxon>Pseudomonadati</taxon>
        <taxon>Bacteroidota</taxon>
        <taxon>Chitinophagia</taxon>
        <taxon>Chitinophagales</taxon>
        <taxon>Chitinophagaceae</taxon>
        <taxon>Cnuella</taxon>
    </lineage>
</organism>
<dbReference type="GO" id="GO:0008270">
    <property type="term" value="F:zinc ion binding"/>
    <property type="evidence" value="ECO:0007669"/>
    <property type="project" value="InterPro"/>
</dbReference>
<evidence type="ECO:0000259" key="13">
    <source>
        <dbReference type="Pfam" id="PF01433"/>
    </source>
</evidence>
<evidence type="ECO:0000259" key="14">
    <source>
        <dbReference type="Pfam" id="PF17900"/>
    </source>
</evidence>
<dbReference type="EMBL" id="FQUO01000003">
    <property type="protein sequence ID" value="SHE81602.1"/>
    <property type="molecule type" value="Genomic_DNA"/>
</dbReference>
<feature type="domain" description="Aminopeptidase N-like N-terminal" evidence="14">
    <location>
        <begin position="24"/>
        <end position="196"/>
    </location>
</feature>
<comment type="cofactor">
    <cofactor evidence="2">
        <name>Zn(2+)</name>
        <dbReference type="ChEBI" id="CHEBI:29105"/>
    </cofactor>
</comment>
<evidence type="ECO:0000256" key="8">
    <source>
        <dbReference type="ARBA" id="ARBA00022723"/>
    </source>
</evidence>
<dbReference type="GO" id="GO:0043171">
    <property type="term" value="P:peptide catabolic process"/>
    <property type="evidence" value="ECO:0007669"/>
    <property type="project" value="TreeGrafter"/>
</dbReference>
<evidence type="ECO:0000256" key="1">
    <source>
        <dbReference type="ARBA" id="ARBA00000098"/>
    </source>
</evidence>